<accession>A0A139BSX7</accession>
<evidence type="ECO:0000256" key="8">
    <source>
        <dbReference type="ARBA" id="ARBA00022573"/>
    </source>
</evidence>
<evidence type="ECO:0000313" key="20">
    <source>
        <dbReference type="EMBL" id="KXS31845.1"/>
    </source>
</evidence>
<protein>
    <recommendedName>
        <fullName evidence="6 19">Adenosylcobinamide-GDP ribazoletransferase</fullName>
        <ecNumber evidence="5 19">2.7.8.26</ecNumber>
    </recommendedName>
    <alternativeName>
        <fullName evidence="16 19">Cobalamin synthase</fullName>
    </alternativeName>
    <alternativeName>
        <fullName evidence="15 19">Cobalamin-5'-phosphate synthase</fullName>
    </alternativeName>
</protein>
<keyword evidence="11 19" id="KW-0460">Magnesium</keyword>
<dbReference type="EC" id="2.7.8.26" evidence="5 19"/>
<evidence type="ECO:0000256" key="15">
    <source>
        <dbReference type="ARBA" id="ARBA00032605"/>
    </source>
</evidence>
<feature type="transmembrane region" description="Helical" evidence="19">
    <location>
        <begin position="217"/>
        <end position="240"/>
    </location>
</feature>
<evidence type="ECO:0000256" key="11">
    <source>
        <dbReference type="ARBA" id="ARBA00022842"/>
    </source>
</evidence>
<comment type="subcellular location">
    <subcellularLocation>
        <location evidence="2 19">Cell membrane</location>
        <topology evidence="2 19">Multi-pass membrane protein</topology>
    </subcellularLocation>
</comment>
<dbReference type="GO" id="GO:0008818">
    <property type="term" value="F:cobalamin 5'-phosphate synthase activity"/>
    <property type="evidence" value="ECO:0007669"/>
    <property type="project" value="UniProtKB-UniRule"/>
</dbReference>
<evidence type="ECO:0000256" key="3">
    <source>
        <dbReference type="ARBA" id="ARBA00004663"/>
    </source>
</evidence>
<reference evidence="20 21" key="1">
    <citation type="submission" date="2016-02" db="EMBL/GenBank/DDBJ databases">
        <authorList>
            <person name="Wen L."/>
            <person name="He K."/>
            <person name="Yang H."/>
        </authorList>
    </citation>
    <scope>NUCLEOTIDE SEQUENCE [LARGE SCALE GENOMIC DNA]</scope>
    <source>
        <strain evidence="20">ShG14-8</strain>
    </source>
</reference>
<dbReference type="EMBL" id="LSLI01000053">
    <property type="protein sequence ID" value="KXS31845.1"/>
    <property type="molecule type" value="Genomic_DNA"/>
</dbReference>
<evidence type="ECO:0000256" key="9">
    <source>
        <dbReference type="ARBA" id="ARBA00022679"/>
    </source>
</evidence>
<comment type="catalytic activity">
    <reaction evidence="17 19">
        <text>alpha-ribazole + adenosylcob(III)inamide-GDP = adenosylcob(III)alamin + GMP + H(+)</text>
        <dbReference type="Rhea" id="RHEA:16049"/>
        <dbReference type="ChEBI" id="CHEBI:10329"/>
        <dbReference type="ChEBI" id="CHEBI:15378"/>
        <dbReference type="ChEBI" id="CHEBI:18408"/>
        <dbReference type="ChEBI" id="CHEBI:58115"/>
        <dbReference type="ChEBI" id="CHEBI:60487"/>
        <dbReference type="EC" id="2.7.8.26"/>
    </reaction>
</comment>
<evidence type="ECO:0000313" key="21">
    <source>
        <dbReference type="Proteomes" id="UP000070578"/>
    </source>
</evidence>
<evidence type="ECO:0000256" key="19">
    <source>
        <dbReference type="HAMAP-Rule" id="MF_00719"/>
    </source>
</evidence>
<keyword evidence="12 19" id="KW-1133">Transmembrane helix</keyword>
<evidence type="ECO:0000256" key="17">
    <source>
        <dbReference type="ARBA" id="ARBA00048623"/>
    </source>
</evidence>
<evidence type="ECO:0000256" key="1">
    <source>
        <dbReference type="ARBA" id="ARBA00001946"/>
    </source>
</evidence>
<dbReference type="Pfam" id="PF02654">
    <property type="entry name" value="CobS"/>
    <property type="match status" value="1"/>
</dbReference>
<evidence type="ECO:0000256" key="7">
    <source>
        <dbReference type="ARBA" id="ARBA00022475"/>
    </source>
</evidence>
<evidence type="ECO:0000256" key="2">
    <source>
        <dbReference type="ARBA" id="ARBA00004651"/>
    </source>
</evidence>
<gene>
    <name evidence="19" type="primary">cobS</name>
    <name evidence="20" type="ORF">AWT59_2020</name>
</gene>
<dbReference type="Proteomes" id="UP000070578">
    <property type="component" value="Unassembled WGS sequence"/>
</dbReference>
<dbReference type="PANTHER" id="PTHR34148">
    <property type="entry name" value="ADENOSYLCOBINAMIDE-GDP RIBAZOLETRANSFERASE"/>
    <property type="match status" value="1"/>
</dbReference>
<dbReference type="AlphaFoldDB" id="A0A139BSX7"/>
<proteinExistence type="inferred from homology"/>
<feature type="transmembrane region" description="Helical" evidence="19">
    <location>
        <begin position="136"/>
        <end position="156"/>
    </location>
</feature>
<comment type="function">
    <text evidence="14 19">Joins adenosylcobinamide-GDP and alpha-ribazole to generate adenosylcobalamin (Ado-cobalamin). Also synthesizes adenosylcobalamin 5'-phosphate from adenosylcobinamide-GDP and alpha-ribazole 5'-phosphate.</text>
</comment>
<evidence type="ECO:0000256" key="13">
    <source>
        <dbReference type="ARBA" id="ARBA00023136"/>
    </source>
</evidence>
<name>A0A139BSX7_9PROT</name>
<feature type="transmembrane region" description="Helical" evidence="19">
    <location>
        <begin position="58"/>
        <end position="77"/>
    </location>
</feature>
<dbReference type="InterPro" id="IPR003805">
    <property type="entry name" value="CobS"/>
</dbReference>
<dbReference type="HAMAP" id="MF_00719">
    <property type="entry name" value="CobS"/>
    <property type="match status" value="1"/>
</dbReference>
<dbReference type="GO" id="GO:0005886">
    <property type="term" value="C:plasma membrane"/>
    <property type="evidence" value="ECO:0007669"/>
    <property type="project" value="UniProtKB-SubCell"/>
</dbReference>
<comment type="catalytic activity">
    <reaction evidence="18 19">
        <text>alpha-ribazole 5'-phosphate + adenosylcob(III)inamide-GDP = adenosylcob(III)alamin 5'-phosphate + GMP + H(+)</text>
        <dbReference type="Rhea" id="RHEA:23560"/>
        <dbReference type="ChEBI" id="CHEBI:15378"/>
        <dbReference type="ChEBI" id="CHEBI:57918"/>
        <dbReference type="ChEBI" id="CHEBI:58115"/>
        <dbReference type="ChEBI" id="CHEBI:60487"/>
        <dbReference type="ChEBI" id="CHEBI:60493"/>
        <dbReference type="EC" id="2.7.8.26"/>
    </reaction>
</comment>
<evidence type="ECO:0000256" key="14">
    <source>
        <dbReference type="ARBA" id="ARBA00025228"/>
    </source>
</evidence>
<dbReference type="PATRIC" id="fig|1796491.3.peg.2202"/>
<comment type="cofactor">
    <cofactor evidence="1 19">
        <name>Mg(2+)</name>
        <dbReference type="ChEBI" id="CHEBI:18420"/>
    </cofactor>
</comment>
<dbReference type="NCBIfam" id="TIGR00317">
    <property type="entry name" value="cobS"/>
    <property type="match status" value="1"/>
</dbReference>
<evidence type="ECO:0000256" key="6">
    <source>
        <dbReference type="ARBA" id="ARBA00015850"/>
    </source>
</evidence>
<keyword evidence="9 19" id="KW-0808">Transferase</keyword>
<evidence type="ECO:0000256" key="10">
    <source>
        <dbReference type="ARBA" id="ARBA00022692"/>
    </source>
</evidence>
<evidence type="ECO:0000256" key="18">
    <source>
        <dbReference type="ARBA" id="ARBA00049504"/>
    </source>
</evidence>
<feature type="transmembrane region" description="Helical" evidence="19">
    <location>
        <begin position="30"/>
        <end position="51"/>
    </location>
</feature>
<dbReference type="PANTHER" id="PTHR34148:SF1">
    <property type="entry name" value="ADENOSYLCOBINAMIDE-GDP RIBAZOLETRANSFERASE"/>
    <property type="match status" value="1"/>
</dbReference>
<evidence type="ECO:0000256" key="16">
    <source>
        <dbReference type="ARBA" id="ARBA00032853"/>
    </source>
</evidence>
<keyword evidence="8 19" id="KW-0169">Cobalamin biosynthesis</keyword>
<keyword evidence="10 19" id="KW-0812">Transmembrane</keyword>
<evidence type="ECO:0000256" key="4">
    <source>
        <dbReference type="ARBA" id="ARBA00010561"/>
    </source>
</evidence>
<evidence type="ECO:0000256" key="12">
    <source>
        <dbReference type="ARBA" id="ARBA00022989"/>
    </source>
</evidence>
<dbReference type="GO" id="GO:0009236">
    <property type="term" value="P:cobalamin biosynthetic process"/>
    <property type="evidence" value="ECO:0007669"/>
    <property type="project" value="UniProtKB-UniRule"/>
</dbReference>
<keyword evidence="13 19" id="KW-0472">Membrane</keyword>
<comment type="similarity">
    <text evidence="4 19">Belongs to the CobS family.</text>
</comment>
<comment type="caution">
    <text evidence="20">The sequence shown here is derived from an EMBL/GenBank/DDBJ whole genome shotgun (WGS) entry which is preliminary data.</text>
</comment>
<comment type="pathway">
    <text evidence="3 19">Cofactor biosynthesis; adenosylcobalamin biosynthesis; adenosylcobalamin from cob(II)yrinate a,c-diamide: step 7/7.</text>
</comment>
<sequence length="241" mass="26362">MRHLIFALQFLTRLPTPALKNTAPDMLSKSKIWFPFVGLIIGCSLTLTLSLGAKIDPWFGALLTLLCWVWITGGIHIDGLADLADALGAAHRDPMRLLAIMRDPHVGSFGVLATGLLLISKLILLMLLVREIPSPWMIALIPAWARYGAMVWSQTLPPLGPGLGEQFSQKSSGLPLWGLGLLCVSWLLAPALLFAPAALLIWWLFLKNRLRGMNGDCLGAGIEITETMLLAAMIVFHKFYG</sequence>
<reference evidence="20 21" key="2">
    <citation type="submission" date="2016-03" db="EMBL/GenBank/DDBJ databases">
        <title>New uncultured bacterium of the family Gallionellaceae from acid mine drainage: description and reconstruction of genome based on metagenomic analysis of microbial community.</title>
        <authorList>
            <person name="Kadnikov V."/>
            <person name="Ivasenko D."/>
            <person name="Beletsky A."/>
            <person name="Mardanov A."/>
            <person name="Danilova E."/>
            <person name="Pimenov N."/>
            <person name="Karnachuk O."/>
            <person name="Ravin N."/>
        </authorList>
    </citation>
    <scope>NUCLEOTIDE SEQUENCE [LARGE SCALE GENOMIC DNA]</scope>
    <source>
        <strain evidence="20">ShG14-8</strain>
    </source>
</reference>
<dbReference type="GO" id="GO:0051073">
    <property type="term" value="F:adenosylcobinamide-GDP ribazoletransferase activity"/>
    <property type="evidence" value="ECO:0007669"/>
    <property type="project" value="UniProtKB-UniRule"/>
</dbReference>
<dbReference type="UniPathway" id="UPA00148">
    <property type="reaction ID" value="UER00238"/>
</dbReference>
<keyword evidence="7 19" id="KW-1003">Cell membrane</keyword>
<feature type="transmembrane region" description="Helical" evidence="19">
    <location>
        <begin position="176"/>
        <end position="205"/>
    </location>
</feature>
<evidence type="ECO:0000256" key="5">
    <source>
        <dbReference type="ARBA" id="ARBA00013200"/>
    </source>
</evidence>
<feature type="transmembrane region" description="Helical" evidence="19">
    <location>
        <begin position="106"/>
        <end position="129"/>
    </location>
</feature>
<organism evidence="20 21">
    <name type="scientific">Candidatus Gallionella acididurans</name>
    <dbReference type="NCBI Taxonomy" id="1796491"/>
    <lineage>
        <taxon>Bacteria</taxon>
        <taxon>Pseudomonadati</taxon>
        <taxon>Pseudomonadota</taxon>
        <taxon>Betaproteobacteria</taxon>
        <taxon>Nitrosomonadales</taxon>
        <taxon>Gallionellaceae</taxon>
        <taxon>Gallionella</taxon>
    </lineage>
</organism>